<accession>A0A8C4QW23</accession>
<dbReference type="OMA" id="CTICFTS"/>
<dbReference type="AlphaFoldDB" id="A0A8C4QW23"/>
<organism evidence="1 2">
    <name type="scientific">Eptatretus burgeri</name>
    <name type="common">Inshore hagfish</name>
    <dbReference type="NCBI Taxonomy" id="7764"/>
    <lineage>
        <taxon>Eukaryota</taxon>
        <taxon>Metazoa</taxon>
        <taxon>Chordata</taxon>
        <taxon>Craniata</taxon>
        <taxon>Vertebrata</taxon>
        <taxon>Cyclostomata</taxon>
        <taxon>Myxini</taxon>
        <taxon>Myxiniformes</taxon>
        <taxon>Myxinidae</taxon>
        <taxon>Eptatretinae</taxon>
        <taxon>Eptatretus</taxon>
    </lineage>
</organism>
<evidence type="ECO:0008006" key="3">
    <source>
        <dbReference type="Google" id="ProtNLM"/>
    </source>
</evidence>
<sequence length="303" mass="35810">SRRLVTLRLMVNAIMPRIQVSLEHALALLHAGRLRDAHNELFTSESFHGRDRSSGAAKRVHLLIKAYRASLDHEAWQRCLQGVFVLTGISISPLREIMTWPGIWDVFLLKYVEMLEFEEQLDEARVVLEDYTDSSKFPSNPNAYVYLYDFLVRHDASTEEILKVLLILYNVLHKDVFTFNILPLTCLAKEVHQKESLMVLFSLLDFSCWKSHCEAWTHFAEQLVERNQWIEEMWKDRQHWWPEFHFHMAEAVKDMRLDRSLAERKARTAKILIGRVLPHDVHGKKYDITSHMVWWPSWIEKCT</sequence>
<dbReference type="PANTHER" id="PTHR32122:SF1">
    <property type="entry name" value="TATA BOX-BINDING PROTEIN-ASSOCIATED FACTOR RNA POLYMERASE I SUBUNIT A"/>
    <property type="match status" value="1"/>
</dbReference>
<dbReference type="GO" id="GO:0006360">
    <property type="term" value="P:transcription by RNA polymerase I"/>
    <property type="evidence" value="ECO:0007669"/>
    <property type="project" value="InterPro"/>
</dbReference>
<dbReference type="Ensembl" id="ENSEBUT00000020757.1">
    <property type="protein sequence ID" value="ENSEBUP00000020181.1"/>
    <property type="gene ID" value="ENSEBUG00000012523.1"/>
</dbReference>
<dbReference type="Proteomes" id="UP000694388">
    <property type="component" value="Unplaced"/>
</dbReference>
<evidence type="ECO:0000313" key="1">
    <source>
        <dbReference type="Ensembl" id="ENSEBUP00000020181.1"/>
    </source>
</evidence>
<dbReference type="Pfam" id="PF14929">
    <property type="entry name" value="TAF1_subA"/>
    <property type="match status" value="1"/>
</dbReference>
<dbReference type="InterPro" id="IPR052669">
    <property type="entry name" value="SL1/TIF-IB_Component"/>
</dbReference>
<evidence type="ECO:0000313" key="2">
    <source>
        <dbReference type="Proteomes" id="UP000694388"/>
    </source>
</evidence>
<reference evidence="1" key="2">
    <citation type="submission" date="2025-09" db="UniProtKB">
        <authorList>
            <consortium name="Ensembl"/>
        </authorList>
    </citation>
    <scope>IDENTIFICATION</scope>
</reference>
<dbReference type="PANTHER" id="PTHR32122">
    <property type="entry name" value="TATA BOX-BINDING PROTEIN ASSOCIATED FACTOR RNA POLYMERASE I SUBUNIT A"/>
    <property type="match status" value="1"/>
</dbReference>
<protein>
    <recommendedName>
        <fullName evidence="3">TATA box-binding protein-associated factor RNA polymerase I subunit A</fullName>
    </recommendedName>
</protein>
<dbReference type="GeneTree" id="ENSGT00390000011405"/>
<dbReference type="GO" id="GO:0000120">
    <property type="term" value="C:RNA polymerase I transcription regulator complex"/>
    <property type="evidence" value="ECO:0007669"/>
    <property type="project" value="InterPro"/>
</dbReference>
<keyword evidence="2" id="KW-1185">Reference proteome</keyword>
<name>A0A8C4QW23_EPTBU</name>
<reference evidence="1" key="1">
    <citation type="submission" date="2025-08" db="UniProtKB">
        <authorList>
            <consortium name="Ensembl"/>
        </authorList>
    </citation>
    <scope>IDENTIFICATION</scope>
</reference>
<dbReference type="InterPro" id="IPR039495">
    <property type="entry name" value="TAF1A"/>
</dbReference>
<proteinExistence type="predicted"/>